<accession>A0ABY8L930</accession>
<organism evidence="2 3">
    <name type="scientific">Jannaschia ovalis</name>
    <dbReference type="NCBI Taxonomy" id="3038773"/>
    <lineage>
        <taxon>Bacteria</taxon>
        <taxon>Pseudomonadati</taxon>
        <taxon>Pseudomonadota</taxon>
        <taxon>Alphaproteobacteria</taxon>
        <taxon>Rhodobacterales</taxon>
        <taxon>Roseobacteraceae</taxon>
        <taxon>Jannaschia</taxon>
    </lineage>
</organism>
<dbReference type="InterPro" id="IPR041650">
    <property type="entry name" value="HEPN_Swt1"/>
</dbReference>
<reference evidence="2 3" key="1">
    <citation type="submission" date="2023-04" db="EMBL/GenBank/DDBJ databases">
        <title>Jannaschia ovalis sp. nov., a marine bacterium isolated from sea tidal flat.</title>
        <authorList>
            <person name="Kwon D.Y."/>
            <person name="Kim J.-J."/>
        </authorList>
    </citation>
    <scope>NUCLEOTIDE SEQUENCE [LARGE SCALE GENOMIC DNA]</scope>
    <source>
        <strain evidence="2 3">GRR-S6-38</strain>
    </source>
</reference>
<proteinExistence type="predicted"/>
<feature type="domain" description="Swt1-like HEPN" evidence="1">
    <location>
        <begin position="8"/>
        <end position="132"/>
    </location>
</feature>
<evidence type="ECO:0000259" key="1">
    <source>
        <dbReference type="Pfam" id="PF18731"/>
    </source>
</evidence>
<evidence type="ECO:0000313" key="2">
    <source>
        <dbReference type="EMBL" id="WGH77861.1"/>
    </source>
</evidence>
<evidence type="ECO:0000313" key="3">
    <source>
        <dbReference type="Proteomes" id="UP001243420"/>
    </source>
</evidence>
<dbReference type="Proteomes" id="UP001243420">
    <property type="component" value="Chromosome"/>
</dbReference>
<protein>
    <submittedName>
        <fullName evidence="2">Swt1 family HEPN domain-containing protein</fullName>
    </submittedName>
</protein>
<dbReference type="EMBL" id="CP122537">
    <property type="protein sequence ID" value="WGH77861.1"/>
    <property type="molecule type" value="Genomic_DNA"/>
</dbReference>
<sequence length="135" mass="15584">MAQNYVLFYSLENAMRDLIHDVLSDSAGEGWWDTAGIVPDRVRENATNNRTKEEGTGVTLRSDRMLDYTNFGELGEIIKVNWEHFQAIFIDKRAVERIIANLNTLRASIAHCTALSEDEETRLHLSLRDWFRQQA</sequence>
<keyword evidence="3" id="KW-1185">Reference proteome</keyword>
<dbReference type="RefSeq" id="WP_279964476.1">
    <property type="nucleotide sequence ID" value="NZ_CP122537.1"/>
</dbReference>
<gene>
    <name evidence="2" type="ORF">P8627_12565</name>
</gene>
<dbReference type="Pfam" id="PF18731">
    <property type="entry name" value="HEPN_Swt1"/>
    <property type="match status" value="1"/>
</dbReference>
<name>A0ABY8L930_9RHOB</name>